<dbReference type="PANTHER" id="PTHR30469:SF15">
    <property type="entry name" value="HLYD FAMILY OF SECRETION PROTEINS"/>
    <property type="match status" value="1"/>
</dbReference>
<dbReference type="SUPFAM" id="SSF111369">
    <property type="entry name" value="HlyD-like secretion proteins"/>
    <property type="match status" value="1"/>
</dbReference>
<dbReference type="Gene3D" id="2.40.420.20">
    <property type="match status" value="1"/>
</dbReference>
<reference evidence="2" key="1">
    <citation type="submission" date="2018-05" db="EMBL/GenBank/DDBJ databases">
        <authorList>
            <person name="Lanie J.A."/>
            <person name="Ng W.-L."/>
            <person name="Kazmierczak K.M."/>
            <person name="Andrzejewski T.M."/>
            <person name="Davidsen T.M."/>
            <person name="Wayne K.J."/>
            <person name="Tettelin H."/>
            <person name="Glass J.I."/>
            <person name="Rusch D."/>
            <person name="Podicherti R."/>
            <person name="Tsui H.-C.T."/>
            <person name="Winkler M.E."/>
        </authorList>
    </citation>
    <scope>NUCLEOTIDE SEQUENCE</scope>
</reference>
<accession>A0A381ZQG5</accession>
<feature type="domain" description="CusB-like beta-barrel" evidence="1">
    <location>
        <begin position="229"/>
        <end position="304"/>
    </location>
</feature>
<proteinExistence type="predicted"/>
<dbReference type="InterPro" id="IPR006143">
    <property type="entry name" value="RND_pump_MFP"/>
</dbReference>
<dbReference type="InterPro" id="IPR058792">
    <property type="entry name" value="Beta-barrel_RND_2"/>
</dbReference>
<gene>
    <name evidence="2" type="ORF">METZ01_LOCUS144359</name>
</gene>
<dbReference type="Gene3D" id="2.40.50.100">
    <property type="match status" value="1"/>
</dbReference>
<organism evidence="2">
    <name type="scientific">marine metagenome</name>
    <dbReference type="NCBI Taxonomy" id="408172"/>
    <lineage>
        <taxon>unclassified sequences</taxon>
        <taxon>metagenomes</taxon>
        <taxon>ecological metagenomes</taxon>
    </lineage>
</organism>
<dbReference type="NCBIfam" id="TIGR01730">
    <property type="entry name" value="RND_mfp"/>
    <property type="match status" value="1"/>
</dbReference>
<name>A0A381ZQG5_9ZZZZ</name>
<dbReference type="EMBL" id="UINC01022258">
    <property type="protein sequence ID" value="SVA91505.1"/>
    <property type="molecule type" value="Genomic_DNA"/>
</dbReference>
<evidence type="ECO:0000313" key="2">
    <source>
        <dbReference type="EMBL" id="SVA91505.1"/>
    </source>
</evidence>
<protein>
    <recommendedName>
        <fullName evidence="1">CusB-like beta-barrel domain-containing protein</fullName>
    </recommendedName>
</protein>
<evidence type="ECO:0000259" key="1">
    <source>
        <dbReference type="Pfam" id="PF25954"/>
    </source>
</evidence>
<sequence>MISKNRKQNLVFAAIAIVGMAAVVASMMRVEPLRVVAVAVERGDVAAMVANTRAGTVDACRRAGLSPALGGQIVSLPVSEGDRVTSGQILLELWNEDQRAEKILAERDAIASAARAKEACVIADVADREAKRLVSLRERGISSEEETDRAVGDAEAKKAGCEATHDLVRVSDARVNVVTAALQRTMLKAPFGGVIAEINGEVGEFVTPSPVGVPTPPTVDLIDGSCLYISAPIDEVDAAGVRTGMPARITLDAFPDQVFPGHVRRVAPYVLEVEKQARTVEVEAEIDHPEQYDLIPGYSADVEIILDTRTDVLRVPTLAIIDGTKVLLLNTQEQVIEERAIEKGVSNWEYAEIISGLDGSELVILSIDREGVEAGAAAVRD</sequence>
<dbReference type="GO" id="GO:1990281">
    <property type="term" value="C:efflux pump complex"/>
    <property type="evidence" value="ECO:0007669"/>
    <property type="project" value="TreeGrafter"/>
</dbReference>
<dbReference type="GO" id="GO:0015562">
    <property type="term" value="F:efflux transmembrane transporter activity"/>
    <property type="evidence" value="ECO:0007669"/>
    <property type="project" value="TreeGrafter"/>
</dbReference>
<dbReference type="Pfam" id="PF25954">
    <property type="entry name" value="Beta-barrel_RND_2"/>
    <property type="match status" value="1"/>
</dbReference>
<dbReference type="AlphaFoldDB" id="A0A381ZQG5"/>
<dbReference type="Gene3D" id="2.40.30.170">
    <property type="match status" value="1"/>
</dbReference>
<dbReference type="PANTHER" id="PTHR30469">
    <property type="entry name" value="MULTIDRUG RESISTANCE PROTEIN MDTA"/>
    <property type="match status" value="1"/>
</dbReference>